<keyword evidence="2 7" id="KW-0813">Transport</keyword>
<keyword evidence="4 7" id="KW-0812">Transmembrane</keyword>
<reference evidence="9 10" key="1">
    <citation type="submission" date="2020-02" db="EMBL/GenBank/DDBJ databases">
        <title>Genome sequences of Thiorhodococcus mannitoliphagus and Thiorhodococcus minor, purple sulfur photosynthetic bacteria in the gammaproteobacterial family, Chromatiaceae.</title>
        <authorList>
            <person name="Aviles F.A."/>
            <person name="Meyer T.E."/>
            <person name="Kyndt J.A."/>
        </authorList>
    </citation>
    <scope>NUCLEOTIDE SEQUENCE [LARGE SCALE GENOMIC DNA]</scope>
    <source>
        <strain evidence="9 10">DSM 11518</strain>
    </source>
</reference>
<organism evidence="9 10">
    <name type="scientific">Thiorhodococcus minor</name>
    <dbReference type="NCBI Taxonomy" id="57489"/>
    <lineage>
        <taxon>Bacteria</taxon>
        <taxon>Pseudomonadati</taxon>
        <taxon>Pseudomonadota</taxon>
        <taxon>Gammaproteobacteria</taxon>
        <taxon>Chromatiales</taxon>
        <taxon>Chromatiaceae</taxon>
        <taxon>Thiorhodococcus</taxon>
    </lineage>
</organism>
<accession>A0A6M0K1N7</accession>
<feature type="transmembrane region" description="Helical" evidence="7">
    <location>
        <begin position="166"/>
        <end position="194"/>
    </location>
</feature>
<feature type="transmembrane region" description="Helical" evidence="7">
    <location>
        <begin position="67"/>
        <end position="86"/>
    </location>
</feature>
<evidence type="ECO:0000259" key="8">
    <source>
        <dbReference type="PROSITE" id="PS50928"/>
    </source>
</evidence>
<keyword evidence="5 7" id="KW-1133">Transmembrane helix</keyword>
<evidence type="ECO:0000256" key="7">
    <source>
        <dbReference type="RuleBase" id="RU363032"/>
    </source>
</evidence>
<evidence type="ECO:0000256" key="4">
    <source>
        <dbReference type="ARBA" id="ARBA00022692"/>
    </source>
</evidence>
<feature type="transmembrane region" description="Helical" evidence="7">
    <location>
        <begin position="126"/>
        <end position="145"/>
    </location>
</feature>
<evidence type="ECO:0000256" key="1">
    <source>
        <dbReference type="ARBA" id="ARBA00004651"/>
    </source>
</evidence>
<dbReference type="CDD" id="cd06261">
    <property type="entry name" value="TM_PBP2"/>
    <property type="match status" value="1"/>
</dbReference>
<evidence type="ECO:0000256" key="2">
    <source>
        <dbReference type="ARBA" id="ARBA00022448"/>
    </source>
</evidence>
<sequence length="253" mass="28263">MSPVMLAAHPLGLRIASALSLLILWQWAAWSYESTLLPPPAAVLDLAWREALDGELLHHLGATLRRVVLAFALAMLIGGTLGVLMGRLRTLDLILDSWLILLLNIPALVVIILAFVWFGLNETTAVMAIALNKIPNVVVILREGARTLDKDYGEMAQSFRLGWRKTLVYVVLPQLLPYFAVAARSGLALIWKIVLVVELLGRNDGVGFMLHTYFQLFDVTGILAYSLSFILIMLVIEYALLQPLERLANRWRR</sequence>
<protein>
    <submittedName>
        <fullName evidence="9">ABC transporter permease</fullName>
    </submittedName>
</protein>
<dbReference type="PANTHER" id="PTHR30151:SF38">
    <property type="entry name" value="ALIPHATIC SULFONATES TRANSPORT PERMEASE PROTEIN SSUC-RELATED"/>
    <property type="match status" value="1"/>
</dbReference>
<evidence type="ECO:0000256" key="5">
    <source>
        <dbReference type="ARBA" id="ARBA00022989"/>
    </source>
</evidence>
<dbReference type="InterPro" id="IPR000515">
    <property type="entry name" value="MetI-like"/>
</dbReference>
<evidence type="ECO:0000256" key="6">
    <source>
        <dbReference type="ARBA" id="ARBA00023136"/>
    </source>
</evidence>
<dbReference type="PANTHER" id="PTHR30151">
    <property type="entry name" value="ALKANE SULFONATE ABC TRANSPORTER-RELATED, MEMBRANE SUBUNIT"/>
    <property type="match status" value="1"/>
</dbReference>
<comment type="caution">
    <text evidence="9">The sequence shown here is derived from an EMBL/GenBank/DDBJ whole genome shotgun (WGS) entry which is preliminary data.</text>
</comment>
<evidence type="ECO:0000313" key="9">
    <source>
        <dbReference type="EMBL" id="NEV63650.1"/>
    </source>
</evidence>
<dbReference type="Gene3D" id="1.10.3720.10">
    <property type="entry name" value="MetI-like"/>
    <property type="match status" value="1"/>
</dbReference>
<dbReference type="GO" id="GO:0055085">
    <property type="term" value="P:transmembrane transport"/>
    <property type="evidence" value="ECO:0007669"/>
    <property type="project" value="InterPro"/>
</dbReference>
<dbReference type="SUPFAM" id="SSF161098">
    <property type="entry name" value="MetI-like"/>
    <property type="match status" value="1"/>
</dbReference>
<gene>
    <name evidence="9" type="ORF">G3446_17430</name>
</gene>
<keyword evidence="3" id="KW-1003">Cell membrane</keyword>
<name>A0A6M0K1N7_9GAMM</name>
<keyword evidence="10" id="KW-1185">Reference proteome</keyword>
<dbReference type="GO" id="GO:0005886">
    <property type="term" value="C:plasma membrane"/>
    <property type="evidence" value="ECO:0007669"/>
    <property type="project" value="UniProtKB-SubCell"/>
</dbReference>
<dbReference type="PROSITE" id="PS50928">
    <property type="entry name" value="ABC_TM1"/>
    <property type="match status" value="1"/>
</dbReference>
<evidence type="ECO:0000313" key="10">
    <source>
        <dbReference type="Proteomes" id="UP000483379"/>
    </source>
</evidence>
<evidence type="ECO:0000256" key="3">
    <source>
        <dbReference type="ARBA" id="ARBA00022475"/>
    </source>
</evidence>
<feature type="transmembrane region" description="Helical" evidence="7">
    <location>
        <begin position="98"/>
        <end position="120"/>
    </location>
</feature>
<feature type="transmembrane region" description="Helical" evidence="7">
    <location>
        <begin position="214"/>
        <end position="241"/>
    </location>
</feature>
<comment type="subcellular location">
    <subcellularLocation>
        <location evidence="1 7">Cell membrane</location>
        <topology evidence="1 7">Multi-pass membrane protein</topology>
    </subcellularLocation>
</comment>
<comment type="similarity">
    <text evidence="7">Belongs to the binding-protein-dependent transport system permease family.</text>
</comment>
<feature type="domain" description="ABC transmembrane type-1" evidence="8">
    <location>
        <begin position="60"/>
        <end position="240"/>
    </location>
</feature>
<dbReference type="Pfam" id="PF00528">
    <property type="entry name" value="BPD_transp_1"/>
    <property type="match status" value="1"/>
</dbReference>
<dbReference type="EMBL" id="JAAIJQ010000057">
    <property type="protein sequence ID" value="NEV63650.1"/>
    <property type="molecule type" value="Genomic_DNA"/>
</dbReference>
<dbReference type="Proteomes" id="UP000483379">
    <property type="component" value="Unassembled WGS sequence"/>
</dbReference>
<dbReference type="InterPro" id="IPR035906">
    <property type="entry name" value="MetI-like_sf"/>
</dbReference>
<dbReference type="AlphaFoldDB" id="A0A6M0K1N7"/>
<keyword evidence="6 7" id="KW-0472">Membrane</keyword>
<proteinExistence type="inferred from homology"/>